<dbReference type="EMBL" id="FZQP02001227">
    <property type="protein sequence ID" value="VVC92220.1"/>
    <property type="molecule type" value="Genomic_DNA"/>
</dbReference>
<comment type="catalytic activity">
    <reaction evidence="2">
        <text>L-lysyl-[protein] + 2-oxoglutarate + O2 = 4-hydroxy-L-lysyl-[protein] + succinate + CO2</text>
        <dbReference type="Rhea" id="RHEA:57156"/>
        <dbReference type="Rhea" id="RHEA-COMP:9752"/>
        <dbReference type="Rhea" id="RHEA-COMP:15084"/>
        <dbReference type="ChEBI" id="CHEBI:15379"/>
        <dbReference type="ChEBI" id="CHEBI:16526"/>
        <dbReference type="ChEBI" id="CHEBI:16810"/>
        <dbReference type="ChEBI" id="CHEBI:29969"/>
        <dbReference type="ChEBI" id="CHEBI:30031"/>
        <dbReference type="ChEBI" id="CHEBI:141495"/>
    </reaction>
</comment>
<dbReference type="GO" id="GO:0016706">
    <property type="term" value="F:2-oxoglutarate-dependent dioxygenase activity"/>
    <property type="evidence" value="ECO:0007669"/>
    <property type="project" value="TreeGrafter"/>
</dbReference>
<dbReference type="PANTHER" id="PTHR12480">
    <property type="entry name" value="ARGININE DEMETHYLASE AND LYSYL-HYDROXYLASE JMJD"/>
    <property type="match status" value="1"/>
</dbReference>
<dbReference type="InterPro" id="IPR050910">
    <property type="entry name" value="JMJD6_ArgDemeth/LysHydrox"/>
</dbReference>
<comment type="similarity">
    <text evidence="1">Belongs to the JMJD6 family.</text>
</comment>
<evidence type="ECO:0000256" key="2">
    <source>
        <dbReference type="ARBA" id="ARBA00047762"/>
    </source>
</evidence>
<dbReference type="GO" id="GO:0005634">
    <property type="term" value="C:nucleus"/>
    <property type="evidence" value="ECO:0007669"/>
    <property type="project" value="TreeGrafter"/>
</dbReference>
<dbReference type="SMART" id="SM00558">
    <property type="entry name" value="JmjC"/>
    <property type="match status" value="1"/>
</dbReference>
<sequence length="342" mass="40128">MLGNVPCVIKSISKEWEASKEWVCDDKINYKYFVDVYGEFKAPVADCNKINFNSQCKSEMTIKDYMEYLQSSNEENILYLKDWHLKANLKALKRSCSFYEVPNIFASDWLNEYAEDKTEDDFQTPLHADVYSSFSWSVNVVGKKKWVFLPPGEENKLKDSFGNLPLLFDQLKWNNIKYFEVIQEKGDGIFVPSGWHHQVFNLCETISINHNFMNACNLHIVWQALQSTLTEVEKEIKEFESTPEYTTQCQVILKSLFGMDFQSFINLIMHIAIKRIKQIKGENFYLFKKFVFGMNHIKFDLQSILKVIYLIEDHPIFVNKNLPPSLILQLLNMKENILQVVQ</sequence>
<dbReference type="PANTHER" id="PTHR12480:SF6">
    <property type="entry name" value="2-OXOGLUTARATE AND IRON-DEPENDENT OXYGENASE JMJD4"/>
    <property type="match status" value="1"/>
</dbReference>
<name>A0A5E4Q3U1_9NEOP</name>
<dbReference type="GO" id="GO:0005737">
    <property type="term" value="C:cytoplasm"/>
    <property type="evidence" value="ECO:0007669"/>
    <property type="project" value="TreeGrafter"/>
</dbReference>
<evidence type="ECO:0000313" key="6">
    <source>
        <dbReference type="Proteomes" id="UP000324832"/>
    </source>
</evidence>
<dbReference type="SUPFAM" id="SSF51197">
    <property type="entry name" value="Clavaminate synthase-like"/>
    <property type="match status" value="1"/>
</dbReference>
<proteinExistence type="inferred from homology"/>
<dbReference type="InterPro" id="IPR003347">
    <property type="entry name" value="JmjC_dom"/>
</dbReference>
<accession>A0A5E4Q3U1</accession>
<dbReference type="Pfam" id="PF13621">
    <property type="entry name" value="Cupin_8"/>
    <property type="match status" value="1"/>
</dbReference>
<protein>
    <recommendedName>
        <fullName evidence="3">Jumonji domain-containing protein 4</fullName>
    </recommendedName>
</protein>
<evidence type="ECO:0000256" key="1">
    <source>
        <dbReference type="ARBA" id="ARBA00038068"/>
    </source>
</evidence>
<evidence type="ECO:0000256" key="3">
    <source>
        <dbReference type="ARBA" id="ARBA00082904"/>
    </source>
</evidence>
<dbReference type="GO" id="GO:0043565">
    <property type="term" value="F:sequence-specific DNA binding"/>
    <property type="evidence" value="ECO:0007669"/>
    <property type="project" value="TreeGrafter"/>
</dbReference>
<evidence type="ECO:0000259" key="4">
    <source>
        <dbReference type="PROSITE" id="PS51184"/>
    </source>
</evidence>
<dbReference type="InterPro" id="IPR041667">
    <property type="entry name" value="Cupin_8"/>
</dbReference>
<dbReference type="AlphaFoldDB" id="A0A5E4Q3U1"/>
<organism evidence="5 6">
    <name type="scientific">Leptidea sinapis</name>
    <dbReference type="NCBI Taxonomy" id="189913"/>
    <lineage>
        <taxon>Eukaryota</taxon>
        <taxon>Metazoa</taxon>
        <taxon>Ecdysozoa</taxon>
        <taxon>Arthropoda</taxon>
        <taxon>Hexapoda</taxon>
        <taxon>Insecta</taxon>
        <taxon>Pterygota</taxon>
        <taxon>Neoptera</taxon>
        <taxon>Endopterygota</taxon>
        <taxon>Lepidoptera</taxon>
        <taxon>Glossata</taxon>
        <taxon>Ditrysia</taxon>
        <taxon>Papilionoidea</taxon>
        <taxon>Pieridae</taxon>
        <taxon>Dismorphiinae</taxon>
        <taxon>Leptidea</taxon>
    </lineage>
</organism>
<feature type="domain" description="JmjC" evidence="4">
    <location>
        <begin position="70"/>
        <end position="229"/>
    </location>
</feature>
<evidence type="ECO:0000313" key="5">
    <source>
        <dbReference type="EMBL" id="VVC92220.1"/>
    </source>
</evidence>
<reference evidence="5 6" key="1">
    <citation type="submission" date="2017-07" db="EMBL/GenBank/DDBJ databases">
        <authorList>
            <person name="Talla V."/>
            <person name="Backstrom N."/>
        </authorList>
    </citation>
    <scope>NUCLEOTIDE SEQUENCE [LARGE SCALE GENOMIC DNA]</scope>
</reference>
<dbReference type="Gene3D" id="2.60.120.650">
    <property type="entry name" value="Cupin"/>
    <property type="match status" value="1"/>
</dbReference>
<dbReference type="GO" id="GO:0045905">
    <property type="term" value="P:positive regulation of translational termination"/>
    <property type="evidence" value="ECO:0007669"/>
    <property type="project" value="TreeGrafter"/>
</dbReference>
<keyword evidence="6" id="KW-1185">Reference proteome</keyword>
<dbReference type="Proteomes" id="UP000324832">
    <property type="component" value="Unassembled WGS sequence"/>
</dbReference>
<dbReference type="PROSITE" id="PS51184">
    <property type="entry name" value="JMJC"/>
    <property type="match status" value="1"/>
</dbReference>
<gene>
    <name evidence="5" type="ORF">LSINAPIS_LOCUS4716</name>
</gene>